<dbReference type="InterPro" id="IPR027417">
    <property type="entry name" value="P-loop_NTPase"/>
</dbReference>
<evidence type="ECO:0000259" key="1">
    <source>
        <dbReference type="Pfam" id="PF01878"/>
    </source>
</evidence>
<dbReference type="PANTHER" id="PTHR37291:SF1">
    <property type="entry name" value="TYPE IV METHYL-DIRECTED RESTRICTION ENZYME ECOKMCRB SUBUNIT"/>
    <property type="match status" value="1"/>
</dbReference>
<organism evidence="3 4">
    <name type="scientific">Candidatus Xianfuyuplasma coldseepsis</name>
    <dbReference type="NCBI Taxonomy" id="2782163"/>
    <lineage>
        <taxon>Bacteria</taxon>
        <taxon>Bacillati</taxon>
        <taxon>Mycoplasmatota</taxon>
        <taxon>Mollicutes</taxon>
        <taxon>Candidatus Izemoplasmatales</taxon>
        <taxon>Candidatus Izemoplasmataceae</taxon>
        <taxon>Candidatus Xianfuyuplasma</taxon>
    </lineage>
</organism>
<dbReference type="Pfam" id="PF01878">
    <property type="entry name" value="EVE"/>
    <property type="match status" value="1"/>
</dbReference>
<dbReference type="Proteomes" id="UP000514720">
    <property type="component" value="Chromosome"/>
</dbReference>
<dbReference type="InterPro" id="IPR015947">
    <property type="entry name" value="PUA-like_sf"/>
</dbReference>
<sequence length="792" mass="92876">MYNEQNLAEILNTYKDSFNSAHWVKEGYKWEAVKHFQNNWDINAHDFKEMFLEATSKTNNLLASMNFYPRKMLEVLIDFDDEKVRSMFLNLYDESKDLLERVQDFKQSADDMKNQYSNDDWNNHYQNANVISTYLWLRFPDKYYIYKYSLIGKFAKKIGSNFKPKRGKLSAIIDSYSFLDEVKDYINYNFEMKSLLEKHMSEEHYDDPELNTLIIDFEHYTARYLDEVEPEWFPANYTPNISVEEWVDLIKNPDVFNDISLQIIKRFKDYGGIATCKQLSIKYGETPGFYNMGSTALSKRVVTETNCEVISDNEENSRWWPVLYVGKKASKEEAGTYVWKLRDELSDALDQVDLSDVELFVQASEETGNINYWWLNASPKVWSFSNIAVGESHFYTSRNENGNKRRIYQNFVDAKPGDMLIGYESNPVKQIVALLKVTDSTSEENLHFEKIEGLENPLDYSLIKSMSELQGMEYFSNPNGSLFKLSEGEYNFLLDMIRDVNPKQLYEIEPYGTEDFLDEVYISKEQFLALKELLKNKLNIILQGAPGVGKTFIAKRLAYAMMEQKDVSRIEFIQFHQNYSYEDFIMGYKPMGEGFELVNGIFYKFCMKAANNPNKSYFFIIDEINRGNMSKIFGELLMLIEKDYRNSKATLAYNGMSFSVPANVHLIGMMNTADRSLAMIDYALRRRFSFYEMSPGFDSDGFKRYQKSLDNETFDDLIGKITELNQEITKDKSLGRGFNVGHSFFCGQKICTEEWMRQVIEFDIIPMLNEYWFDDDTKVRKWENILRGVFDE</sequence>
<dbReference type="REBASE" id="432180">
    <property type="entry name" value="Fbazrk13McrBCP"/>
</dbReference>
<evidence type="ECO:0000313" key="4">
    <source>
        <dbReference type="Proteomes" id="UP000514720"/>
    </source>
</evidence>
<dbReference type="CDD" id="cd00009">
    <property type="entry name" value="AAA"/>
    <property type="match status" value="1"/>
</dbReference>
<dbReference type="Gene3D" id="3.10.590.10">
    <property type="entry name" value="ph1033 like domains"/>
    <property type="match status" value="1"/>
</dbReference>
<name>A0A7L7KSC9_9MOLU</name>
<dbReference type="GO" id="GO:0016887">
    <property type="term" value="F:ATP hydrolysis activity"/>
    <property type="evidence" value="ECO:0007669"/>
    <property type="project" value="InterPro"/>
</dbReference>
<dbReference type="AlphaFoldDB" id="A0A7L7KSC9"/>
<dbReference type="KEGG" id="xcl:G4Z02_04945"/>
<feature type="domain" description="ATPase dynein-related AAA" evidence="2">
    <location>
        <begin position="539"/>
        <end position="688"/>
    </location>
</feature>
<dbReference type="InterPro" id="IPR002740">
    <property type="entry name" value="EVE_domain"/>
</dbReference>
<protein>
    <submittedName>
        <fullName evidence="3">EVE domain-containing protein</fullName>
    </submittedName>
</protein>
<dbReference type="InterPro" id="IPR011704">
    <property type="entry name" value="ATPase_dyneun-rel_AAA"/>
</dbReference>
<reference evidence="3 4" key="1">
    <citation type="submission" date="2020-02" db="EMBL/GenBank/DDBJ databases">
        <authorList>
            <person name="Zheng R.K."/>
            <person name="Sun C.M."/>
        </authorList>
    </citation>
    <scope>NUCLEOTIDE SEQUENCE [LARGE SCALE GENOMIC DNA]</scope>
    <source>
        <strain evidence="4">zrk13</strain>
    </source>
</reference>
<dbReference type="EMBL" id="CP048914">
    <property type="protein sequence ID" value="QMS85116.1"/>
    <property type="molecule type" value="Genomic_DNA"/>
</dbReference>
<evidence type="ECO:0000259" key="2">
    <source>
        <dbReference type="Pfam" id="PF07728"/>
    </source>
</evidence>
<evidence type="ECO:0000313" key="3">
    <source>
        <dbReference type="EMBL" id="QMS85116.1"/>
    </source>
</evidence>
<dbReference type="RefSeq" id="WP_258876889.1">
    <property type="nucleotide sequence ID" value="NZ_CP048914.1"/>
</dbReference>
<dbReference type="Gene3D" id="3.40.50.300">
    <property type="entry name" value="P-loop containing nucleotide triphosphate hydrolases"/>
    <property type="match status" value="1"/>
</dbReference>
<dbReference type="SUPFAM" id="SSF88697">
    <property type="entry name" value="PUA domain-like"/>
    <property type="match status" value="1"/>
</dbReference>
<dbReference type="PANTHER" id="PTHR37291">
    <property type="entry name" value="5-METHYLCYTOSINE-SPECIFIC RESTRICTION ENZYME B"/>
    <property type="match status" value="1"/>
</dbReference>
<dbReference type="SUPFAM" id="SSF52540">
    <property type="entry name" value="P-loop containing nucleoside triphosphate hydrolases"/>
    <property type="match status" value="1"/>
</dbReference>
<proteinExistence type="predicted"/>
<accession>A0A7L7KSC9</accession>
<dbReference type="GO" id="GO:0005524">
    <property type="term" value="F:ATP binding"/>
    <property type="evidence" value="ECO:0007669"/>
    <property type="project" value="InterPro"/>
</dbReference>
<dbReference type="InterPro" id="IPR052934">
    <property type="entry name" value="Methyl-DNA_Rec/Restrict_Enz"/>
</dbReference>
<gene>
    <name evidence="3" type="ORF">G4Z02_04945</name>
</gene>
<feature type="domain" description="EVE" evidence="1">
    <location>
        <begin position="371"/>
        <end position="496"/>
    </location>
</feature>
<keyword evidence="4" id="KW-1185">Reference proteome</keyword>
<dbReference type="Pfam" id="PF07728">
    <property type="entry name" value="AAA_5"/>
    <property type="match status" value="1"/>
</dbReference>